<dbReference type="PANTHER" id="PTHR33317">
    <property type="entry name" value="POLYNUCLEOTIDYL TRANSFERASE, RIBONUCLEASE H-LIKE SUPERFAMILY PROTEIN"/>
    <property type="match status" value="1"/>
</dbReference>
<dbReference type="HAMAP" id="MF_00651">
    <property type="entry name" value="Nuclease_YqgF"/>
    <property type="match status" value="1"/>
</dbReference>
<dbReference type="PANTHER" id="PTHR33317:SF4">
    <property type="entry name" value="POLYNUCLEOTIDYL TRANSFERASE, RIBONUCLEASE H-LIKE SUPERFAMILY PROTEIN"/>
    <property type="match status" value="1"/>
</dbReference>
<dbReference type="EC" id="3.1.-.-" evidence="5"/>
<gene>
    <name evidence="7" type="ordered locus">PERMA_1719</name>
</gene>
<dbReference type="Gene3D" id="3.30.420.140">
    <property type="entry name" value="YqgF/RNase H-like domain"/>
    <property type="match status" value="1"/>
</dbReference>
<dbReference type="Proteomes" id="UP000001366">
    <property type="component" value="Chromosome"/>
</dbReference>
<dbReference type="CDD" id="cd16964">
    <property type="entry name" value="YqgF"/>
    <property type="match status" value="1"/>
</dbReference>
<dbReference type="SMART" id="SM00732">
    <property type="entry name" value="YqgFc"/>
    <property type="match status" value="1"/>
</dbReference>
<dbReference type="InterPro" id="IPR012337">
    <property type="entry name" value="RNaseH-like_sf"/>
</dbReference>
<proteinExistence type="inferred from homology"/>
<keyword evidence="3 5" id="KW-0540">Nuclease</keyword>
<dbReference type="InterPro" id="IPR037027">
    <property type="entry name" value="YqgF/RNaseH-like_dom_sf"/>
</dbReference>
<dbReference type="eggNOG" id="COG0816">
    <property type="taxonomic scope" value="Bacteria"/>
</dbReference>
<organism evidence="7 8">
    <name type="scientific">Persephonella marina (strain DSM 14350 / EX-H1)</name>
    <dbReference type="NCBI Taxonomy" id="123214"/>
    <lineage>
        <taxon>Bacteria</taxon>
        <taxon>Pseudomonadati</taxon>
        <taxon>Aquificota</taxon>
        <taxon>Aquificia</taxon>
        <taxon>Aquificales</taxon>
        <taxon>Hydrogenothermaceae</taxon>
        <taxon>Persephonella</taxon>
    </lineage>
</organism>
<dbReference type="STRING" id="123214.PERMA_1719"/>
<dbReference type="OrthoDB" id="9796140at2"/>
<evidence type="ECO:0000256" key="5">
    <source>
        <dbReference type="HAMAP-Rule" id="MF_00651"/>
    </source>
</evidence>
<dbReference type="KEGG" id="pmx:PERMA_1719"/>
<dbReference type="GO" id="GO:0016788">
    <property type="term" value="F:hydrolase activity, acting on ester bonds"/>
    <property type="evidence" value="ECO:0007669"/>
    <property type="project" value="UniProtKB-UniRule"/>
</dbReference>
<evidence type="ECO:0000256" key="4">
    <source>
        <dbReference type="ARBA" id="ARBA00022801"/>
    </source>
</evidence>
<keyword evidence="2 5" id="KW-0690">Ribosome biogenesis</keyword>
<sequence length="142" mass="16100">MKGKRTLALDVGTKRIGVAYSDPLGISTNPLPYIDNDEHAFEKIRDVVREYDIGTVVIGLPLTLKGKEGTQAKLTKEFAQKLKGYLPEDVEIEFVDERFTTSLAEKQLKETGKRSKKREKIDSLSAVYILKTYLEKKQYMNG</sequence>
<dbReference type="AlphaFoldDB" id="C0QS37"/>
<dbReference type="SUPFAM" id="SSF53098">
    <property type="entry name" value="Ribonuclease H-like"/>
    <property type="match status" value="1"/>
</dbReference>
<dbReference type="EMBL" id="CP001230">
    <property type="protein sequence ID" value="ACO03330.1"/>
    <property type="molecule type" value="Genomic_DNA"/>
</dbReference>
<dbReference type="HOGENOM" id="CLU_098240_2_1_0"/>
<evidence type="ECO:0000259" key="6">
    <source>
        <dbReference type="SMART" id="SM00732"/>
    </source>
</evidence>
<protein>
    <recommendedName>
        <fullName evidence="5">Putative pre-16S rRNA nuclease</fullName>
        <ecNumber evidence="5">3.1.-.-</ecNumber>
    </recommendedName>
</protein>
<evidence type="ECO:0000256" key="1">
    <source>
        <dbReference type="ARBA" id="ARBA00022490"/>
    </source>
</evidence>
<dbReference type="GO" id="GO:0000967">
    <property type="term" value="P:rRNA 5'-end processing"/>
    <property type="evidence" value="ECO:0007669"/>
    <property type="project" value="UniProtKB-UniRule"/>
</dbReference>
<dbReference type="GO" id="GO:0005829">
    <property type="term" value="C:cytosol"/>
    <property type="evidence" value="ECO:0007669"/>
    <property type="project" value="TreeGrafter"/>
</dbReference>
<dbReference type="GO" id="GO:0004518">
    <property type="term" value="F:nuclease activity"/>
    <property type="evidence" value="ECO:0007669"/>
    <property type="project" value="UniProtKB-KW"/>
</dbReference>
<dbReference type="RefSeq" id="WP_012675569.1">
    <property type="nucleotide sequence ID" value="NC_012440.1"/>
</dbReference>
<evidence type="ECO:0000313" key="7">
    <source>
        <dbReference type="EMBL" id="ACO03330.1"/>
    </source>
</evidence>
<accession>C0QS37</accession>
<dbReference type="Pfam" id="PF03652">
    <property type="entry name" value="RuvX"/>
    <property type="match status" value="1"/>
</dbReference>
<evidence type="ECO:0000256" key="3">
    <source>
        <dbReference type="ARBA" id="ARBA00022722"/>
    </source>
</evidence>
<dbReference type="NCBIfam" id="TIGR00250">
    <property type="entry name" value="RNAse_H_YqgF"/>
    <property type="match status" value="1"/>
</dbReference>
<keyword evidence="1 5" id="KW-0963">Cytoplasm</keyword>
<keyword evidence="8" id="KW-1185">Reference proteome</keyword>
<comment type="subcellular location">
    <subcellularLocation>
        <location evidence="5">Cytoplasm</location>
    </subcellularLocation>
</comment>
<dbReference type="PaxDb" id="123214-PERMA_1719"/>
<name>C0QS37_PERMH</name>
<comment type="function">
    <text evidence="5">Could be a nuclease involved in processing of the 5'-end of pre-16S rRNA.</text>
</comment>
<dbReference type="InterPro" id="IPR005227">
    <property type="entry name" value="YqgF"/>
</dbReference>
<feature type="domain" description="YqgF/RNase H-like" evidence="6">
    <location>
        <begin position="4"/>
        <end position="104"/>
    </location>
</feature>
<evidence type="ECO:0000256" key="2">
    <source>
        <dbReference type="ARBA" id="ARBA00022517"/>
    </source>
</evidence>
<keyword evidence="4 5" id="KW-0378">Hydrolase</keyword>
<reference evidence="7 8" key="1">
    <citation type="journal article" date="2009" name="J. Bacteriol.">
        <title>Complete and draft genome sequences of six members of the Aquificales.</title>
        <authorList>
            <person name="Reysenbach A.L."/>
            <person name="Hamamura N."/>
            <person name="Podar M."/>
            <person name="Griffiths E."/>
            <person name="Ferreira S."/>
            <person name="Hochstein R."/>
            <person name="Heidelberg J."/>
            <person name="Johnson J."/>
            <person name="Mead D."/>
            <person name="Pohorille A."/>
            <person name="Sarmiento M."/>
            <person name="Schweighofer K."/>
            <person name="Seshadri R."/>
            <person name="Voytek M.A."/>
        </authorList>
    </citation>
    <scope>NUCLEOTIDE SEQUENCE [LARGE SCALE GENOMIC DNA]</scope>
    <source>
        <strain evidence="8">DSM 14350 / EX-H1</strain>
    </source>
</reference>
<dbReference type="InterPro" id="IPR006641">
    <property type="entry name" value="YqgF/RNaseH-like_dom"/>
</dbReference>
<evidence type="ECO:0000313" key="8">
    <source>
        <dbReference type="Proteomes" id="UP000001366"/>
    </source>
</evidence>
<comment type="similarity">
    <text evidence="5">Belongs to the YqgF HJR family.</text>
</comment>